<proteinExistence type="predicted"/>
<evidence type="ECO:0000256" key="1">
    <source>
        <dbReference type="SAM" id="MobiDB-lite"/>
    </source>
</evidence>
<comment type="caution">
    <text evidence="2">The sequence shown here is derived from an EMBL/GenBank/DDBJ whole genome shotgun (WGS) entry which is preliminary data.</text>
</comment>
<evidence type="ECO:0000313" key="2">
    <source>
        <dbReference type="EMBL" id="KAJ6849426.1"/>
    </source>
</evidence>
<reference evidence="2" key="1">
    <citation type="journal article" date="2023" name="GigaByte">
        <title>Genome assembly of the bearded iris, Iris pallida Lam.</title>
        <authorList>
            <person name="Bruccoleri R.E."/>
            <person name="Oakeley E.J."/>
            <person name="Faust A.M.E."/>
            <person name="Altorfer M."/>
            <person name="Dessus-Babus S."/>
            <person name="Burckhardt D."/>
            <person name="Oertli M."/>
            <person name="Naumann U."/>
            <person name="Petersen F."/>
            <person name="Wong J."/>
        </authorList>
    </citation>
    <scope>NUCLEOTIDE SEQUENCE</scope>
    <source>
        <strain evidence="2">GSM-AAB239-AS_SAM_17_03QT</strain>
    </source>
</reference>
<feature type="compositionally biased region" description="Basic and acidic residues" evidence="1">
    <location>
        <begin position="41"/>
        <end position="51"/>
    </location>
</feature>
<feature type="region of interest" description="Disordered" evidence="1">
    <location>
        <begin position="1"/>
        <end position="51"/>
    </location>
</feature>
<name>A0AAX6I831_IRIPA</name>
<dbReference type="AlphaFoldDB" id="A0AAX6I831"/>
<evidence type="ECO:0000313" key="3">
    <source>
        <dbReference type="Proteomes" id="UP001140949"/>
    </source>
</evidence>
<reference evidence="2" key="2">
    <citation type="submission" date="2023-04" db="EMBL/GenBank/DDBJ databases">
        <authorList>
            <person name="Bruccoleri R.E."/>
            <person name="Oakeley E.J."/>
            <person name="Faust A.-M."/>
            <person name="Dessus-Babus S."/>
            <person name="Altorfer M."/>
            <person name="Burckhardt D."/>
            <person name="Oertli M."/>
            <person name="Naumann U."/>
            <person name="Petersen F."/>
            <person name="Wong J."/>
        </authorList>
    </citation>
    <scope>NUCLEOTIDE SEQUENCE</scope>
    <source>
        <strain evidence="2">GSM-AAB239-AS_SAM_17_03QT</strain>
        <tissue evidence="2">Leaf</tissue>
    </source>
</reference>
<sequence>MAAQTSRMVQSRPTRLQGGGRLCSSGEGTATIGGARPRMVGTEEREDREKM</sequence>
<gene>
    <name evidence="2" type="ORF">M6B38_270570</name>
</gene>
<keyword evidence="3" id="KW-1185">Reference proteome</keyword>
<feature type="compositionally biased region" description="Polar residues" evidence="1">
    <location>
        <begin position="1"/>
        <end position="14"/>
    </location>
</feature>
<protein>
    <submittedName>
        <fullName evidence="2">Uncharacterized protein</fullName>
    </submittedName>
</protein>
<accession>A0AAX6I831</accession>
<dbReference type="Proteomes" id="UP001140949">
    <property type="component" value="Unassembled WGS sequence"/>
</dbReference>
<dbReference type="EMBL" id="JANAVB010003598">
    <property type="protein sequence ID" value="KAJ6849426.1"/>
    <property type="molecule type" value="Genomic_DNA"/>
</dbReference>
<organism evidence="2 3">
    <name type="scientific">Iris pallida</name>
    <name type="common">Sweet iris</name>
    <dbReference type="NCBI Taxonomy" id="29817"/>
    <lineage>
        <taxon>Eukaryota</taxon>
        <taxon>Viridiplantae</taxon>
        <taxon>Streptophyta</taxon>
        <taxon>Embryophyta</taxon>
        <taxon>Tracheophyta</taxon>
        <taxon>Spermatophyta</taxon>
        <taxon>Magnoliopsida</taxon>
        <taxon>Liliopsida</taxon>
        <taxon>Asparagales</taxon>
        <taxon>Iridaceae</taxon>
        <taxon>Iridoideae</taxon>
        <taxon>Irideae</taxon>
        <taxon>Iris</taxon>
    </lineage>
</organism>